<dbReference type="PROSITE" id="PS51166">
    <property type="entry name" value="CBM20"/>
    <property type="match status" value="2"/>
</dbReference>
<dbReference type="EMBL" id="MLAK01000717">
    <property type="protein sequence ID" value="OHT06706.1"/>
    <property type="molecule type" value="Genomic_DNA"/>
</dbReference>
<evidence type="ECO:0000256" key="4">
    <source>
        <dbReference type="ARBA" id="ARBA00012560"/>
    </source>
</evidence>
<evidence type="ECO:0000256" key="8">
    <source>
        <dbReference type="ARBA" id="ARBA00023277"/>
    </source>
</evidence>
<feature type="domain" description="CBM20" evidence="11">
    <location>
        <begin position="108"/>
        <end position="223"/>
    </location>
</feature>
<dbReference type="VEuPathDB" id="TrichDB:TRFO_25166"/>
<dbReference type="GO" id="GO:0005975">
    <property type="term" value="P:carbohydrate metabolic process"/>
    <property type="evidence" value="ECO:0007669"/>
    <property type="project" value="InterPro"/>
</dbReference>
<dbReference type="Proteomes" id="UP000179807">
    <property type="component" value="Unassembled WGS sequence"/>
</dbReference>
<dbReference type="SUPFAM" id="SSF49452">
    <property type="entry name" value="Starch-binding domain-like"/>
    <property type="match status" value="3"/>
</dbReference>
<dbReference type="EC" id="2.4.1.25" evidence="4"/>
<dbReference type="OrthoDB" id="6123450at2759"/>
<dbReference type="RefSeq" id="XP_068359842.1">
    <property type="nucleotide sequence ID" value="XM_068504182.1"/>
</dbReference>
<dbReference type="SUPFAM" id="SSF51445">
    <property type="entry name" value="(Trans)glycosidases"/>
    <property type="match status" value="1"/>
</dbReference>
<accession>A0A1J4K6V6</accession>
<dbReference type="InterPro" id="IPR013784">
    <property type="entry name" value="Carb-bd-like_fold"/>
</dbReference>
<comment type="caution">
    <text evidence="12">The sequence shown here is derived from an EMBL/GenBank/DDBJ whole genome shotgun (WGS) entry which is preliminary data.</text>
</comment>
<keyword evidence="7" id="KW-0808">Transferase</keyword>
<gene>
    <name evidence="12" type="ORF">TRFO_25166</name>
</gene>
<evidence type="ECO:0000256" key="9">
    <source>
        <dbReference type="ARBA" id="ARBA00031423"/>
    </source>
</evidence>
<keyword evidence="5" id="KW-0963">Cytoplasm</keyword>
<dbReference type="Gene3D" id="2.60.40.10">
    <property type="entry name" value="Immunoglobulins"/>
    <property type="match status" value="3"/>
</dbReference>
<evidence type="ECO:0000256" key="10">
    <source>
        <dbReference type="ARBA" id="ARBA00031501"/>
    </source>
</evidence>
<evidence type="ECO:0000256" key="2">
    <source>
        <dbReference type="ARBA" id="ARBA00004496"/>
    </source>
</evidence>
<dbReference type="GO" id="GO:2001070">
    <property type="term" value="F:starch binding"/>
    <property type="evidence" value="ECO:0007669"/>
    <property type="project" value="InterPro"/>
</dbReference>
<keyword evidence="13" id="KW-1185">Reference proteome</keyword>
<evidence type="ECO:0000256" key="6">
    <source>
        <dbReference type="ARBA" id="ARBA00022676"/>
    </source>
</evidence>
<evidence type="ECO:0000256" key="1">
    <source>
        <dbReference type="ARBA" id="ARBA00000439"/>
    </source>
</evidence>
<evidence type="ECO:0000259" key="11">
    <source>
        <dbReference type="PROSITE" id="PS51166"/>
    </source>
</evidence>
<dbReference type="Gene3D" id="3.20.20.80">
    <property type="entry name" value="Glycosidases"/>
    <property type="match status" value="2"/>
</dbReference>
<comment type="subcellular location">
    <subcellularLocation>
        <location evidence="2">Cytoplasm</location>
    </subcellularLocation>
</comment>
<proteinExistence type="inferred from homology"/>
<dbReference type="PANTHER" id="PTHR32518">
    <property type="match status" value="1"/>
</dbReference>
<dbReference type="AlphaFoldDB" id="A0A1J4K6V6"/>
<evidence type="ECO:0000313" key="12">
    <source>
        <dbReference type="EMBL" id="OHT06706.1"/>
    </source>
</evidence>
<keyword evidence="6" id="KW-0328">Glycosyltransferase</keyword>
<reference evidence="12" key="1">
    <citation type="submission" date="2016-10" db="EMBL/GenBank/DDBJ databases">
        <authorList>
            <person name="Benchimol M."/>
            <person name="Almeida L.G."/>
            <person name="Vasconcelos A.T."/>
            <person name="Perreira-Neves A."/>
            <person name="Rosa I.A."/>
            <person name="Tasca T."/>
            <person name="Bogo M.R."/>
            <person name="de Souza W."/>
        </authorList>
    </citation>
    <scope>NUCLEOTIDE SEQUENCE [LARGE SCALE GENOMIC DNA]</scope>
    <source>
        <strain evidence="12">K</strain>
    </source>
</reference>
<keyword evidence="8" id="KW-0119">Carbohydrate metabolism</keyword>
<sequence>MMISISFHLKSQKRGGCSVYLYGSLPELGGGDPTKSIEMTRSNGSYSFYADIKTSLNNDSSNFWYRYYFKTRFGAIINEVCPPRKCYLNIHDNINNSVMNFYDTFDIPSSIGGVVIQFRVQYKANYGQKLFVCGDNEILGKWKPENAVQLEPVLNSDFSESDIWTTTVMIPSSNKPISFMYKYIVFTSPKNFFWEPQHNHCFEIGACPSPSVFVINDVCQWCDNLYEIYSRDPFVKVINRRQTSQQPLTFVPNNTPDTVFVNFTVRAPHVRPSQVLSIIGSTQEVGEWYADRSYQMNDSEFPVWKATISFKTSDFPIEYKYVLLDRASNDVIYEQRYNRVITLCDLESVDRSFPTSININDWYTNPNPELYKGFGITTSLFTLKTEKSCGIGQFTDLPKLVDYCKKIGSSLIHLLPINDTSGSGDWEDSNPFNIISGRALHPIYIDLLAIHGVSHSDLCEIAEKKQKFESLNGIDYPKVYKFKIKKLKEIFIGIESSLGTNNQYRAFVKNNQDWLRMYGLFCYFRDQYKTKNFNKWPQHNSITHREIKQLSTEYVKELQFYYWVQYICHKQLLSAKEYAEEHSIVLEGEVALHSPYQSVSVWANPDLYNIDMITGEVPTNENMSSFNCLTNNGNNYQNSSPMNNSVYSSLNNSPSFNWKGIAATNYAQWCDRITYMSKYFHMIQINQSTSIFRFFEVNNSQSIHSILGHFNPAIPLSKAELKEHGLLDIDRYTKPYVRWYLLKDKFGDDADLIASTFFNHFGTSLENQIFSFKPEYNSEKKISKYFKKKEMNQQQREIWEKGLIELIDNVLLVEDPEKLEHYHARAEACIEKVIQNNKQEKTVISSTSWLDLPKAQKEEFANLLTDYFYHRQNELWTELSYPKLRTIKNSTNALLCSDNVERNHLFIGILQDFNILSSRVQRIPRYYGTFFDKVREYPYLSIATPATSQMPSLRDWWEENQQVTADFWKHEIWRTDEPPRSCEPWVQELILKQHLTSQSMWAVFMLQDIISIDERFRQTNPEKERITPCPSEFVNNERKWNRRMQFTLEKINEADDFCYRIRRIVEDSNRI</sequence>
<evidence type="ECO:0000256" key="3">
    <source>
        <dbReference type="ARBA" id="ARBA00005684"/>
    </source>
</evidence>
<dbReference type="InterPro" id="IPR013783">
    <property type="entry name" value="Ig-like_fold"/>
</dbReference>
<organism evidence="12 13">
    <name type="scientific">Tritrichomonas foetus</name>
    <dbReference type="NCBI Taxonomy" id="1144522"/>
    <lineage>
        <taxon>Eukaryota</taxon>
        <taxon>Metamonada</taxon>
        <taxon>Parabasalia</taxon>
        <taxon>Tritrichomonadida</taxon>
        <taxon>Tritrichomonadidae</taxon>
        <taxon>Tritrichomonas</taxon>
    </lineage>
</organism>
<evidence type="ECO:0000256" key="5">
    <source>
        <dbReference type="ARBA" id="ARBA00022490"/>
    </source>
</evidence>
<dbReference type="Pfam" id="PF02446">
    <property type="entry name" value="Glyco_hydro_77"/>
    <property type="match status" value="1"/>
</dbReference>
<dbReference type="Pfam" id="PF00686">
    <property type="entry name" value="CBM_20"/>
    <property type="match status" value="3"/>
</dbReference>
<evidence type="ECO:0000256" key="7">
    <source>
        <dbReference type="ARBA" id="ARBA00022679"/>
    </source>
</evidence>
<dbReference type="InterPro" id="IPR003385">
    <property type="entry name" value="Glyco_hydro_77"/>
</dbReference>
<comment type="similarity">
    <text evidence="3">Belongs to the disproportionating enzyme family.</text>
</comment>
<evidence type="ECO:0000313" key="13">
    <source>
        <dbReference type="Proteomes" id="UP000179807"/>
    </source>
</evidence>
<feature type="domain" description="CBM20" evidence="11">
    <location>
        <begin position="253"/>
        <end position="364"/>
    </location>
</feature>
<dbReference type="GeneID" id="94838886"/>
<protein>
    <recommendedName>
        <fullName evidence="4">4-alpha-glucanotransferase</fullName>
        <ecNumber evidence="4">2.4.1.25</ecNumber>
    </recommendedName>
    <alternativeName>
        <fullName evidence="9">Amylomaltase</fullName>
    </alternativeName>
    <alternativeName>
        <fullName evidence="10">Disproportionating enzyme</fullName>
    </alternativeName>
</protein>
<dbReference type="PANTHER" id="PTHR32518:SF3">
    <property type="entry name" value="4-ALPHA-GLUCANOTRANSFERASE"/>
    <property type="match status" value="1"/>
</dbReference>
<dbReference type="GO" id="GO:0005737">
    <property type="term" value="C:cytoplasm"/>
    <property type="evidence" value="ECO:0007669"/>
    <property type="project" value="UniProtKB-SubCell"/>
</dbReference>
<dbReference type="InterPro" id="IPR017853">
    <property type="entry name" value="GH"/>
</dbReference>
<dbReference type="CDD" id="cd05467">
    <property type="entry name" value="CBM20"/>
    <property type="match status" value="1"/>
</dbReference>
<comment type="catalytic activity">
    <reaction evidence="1">
        <text>Transfers a segment of a (1-&gt;4)-alpha-D-glucan to a new position in an acceptor, which may be glucose or a (1-&gt;4)-alpha-D-glucan.</text>
        <dbReference type="EC" id="2.4.1.25"/>
    </reaction>
</comment>
<dbReference type="GO" id="GO:0004134">
    <property type="term" value="F:4-alpha-glucanotransferase activity"/>
    <property type="evidence" value="ECO:0007669"/>
    <property type="project" value="UniProtKB-EC"/>
</dbReference>
<name>A0A1J4K6V6_9EUKA</name>
<dbReference type="InterPro" id="IPR002044">
    <property type="entry name" value="CBM20"/>
</dbReference>
<dbReference type="SMART" id="SM01065">
    <property type="entry name" value="CBM_2"/>
    <property type="match status" value="3"/>
</dbReference>